<dbReference type="EMBL" id="LSCR01000045">
    <property type="protein sequence ID" value="KXB32800.1"/>
    <property type="molecule type" value="Genomic_DNA"/>
</dbReference>
<reference evidence="3" key="1">
    <citation type="submission" date="2016-01" db="EMBL/GenBank/DDBJ databases">
        <authorList>
            <person name="Mitreva M."/>
            <person name="Pepin K.H."/>
            <person name="Mihindukulasuriya K.A."/>
            <person name="Fulton R."/>
            <person name="Fronick C."/>
            <person name="O'Laughlin M."/>
            <person name="Miner T."/>
            <person name="Herter B."/>
            <person name="Rosa B.A."/>
            <person name="Cordes M."/>
            <person name="Tomlinson C."/>
            <person name="Wollam A."/>
            <person name="Palsikar V.B."/>
            <person name="Mardis E.R."/>
            <person name="Wilson R.K."/>
        </authorList>
    </citation>
    <scope>NUCLEOTIDE SEQUENCE [LARGE SCALE GENOMIC DNA]</scope>
    <source>
        <strain evidence="3">DNF00019</strain>
    </source>
</reference>
<comment type="caution">
    <text evidence="2">The sequence shown here is derived from an EMBL/GenBank/DDBJ whole genome shotgun (WGS) entry which is preliminary data.</text>
</comment>
<dbReference type="PATRIC" id="fig|1393034.3.peg.1439"/>
<keyword evidence="3" id="KW-1185">Reference proteome</keyword>
<feature type="transmembrane region" description="Helical" evidence="1">
    <location>
        <begin position="12"/>
        <end position="33"/>
    </location>
</feature>
<organism evidence="2 3">
    <name type="scientific">Atopobium deltae</name>
    <dbReference type="NCBI Taxonomy" id="1393034"/>
    <lineage>
        <taxon>Bacteria</taxon>
        <taxon>Bacillati</taxon>
        <taxon>Actinomycetota</taxon>
        <taxon>Coriobacteriia</taxon>
        <taxon>Coriobacteriales</taxon>
        <taxon>Atopobiaceae</taxon>
        <taxon>Atopobium</taxon>
    </lineage>
</organism>
<name>A0A133XPF3_9ACTN</name>
<evidence type="ECO:0000313" key="2">
    <source>
        <dbReference type="EMBL" id="KXB32800.1"/>
    </source>
</evidence>
<dbReference type="AlphaFoldDB" id="A0A133XPF3"/>
<dbReference type="Proteomes" id="UP000070675">
    <property type="component" value="Unassembled WGS sequence"/>
</dbReference>
<gene>
    <name evidence="2" type="ORF">HMPREF3192_01480</name>
</gene>
<accession>A0A133XPF3</accession>
<protein>
    <submittedName>
        <fullName evidence="2">Uncharacterized protein</fullName>
    </submittedName>
</protein>
<sequence length="42" mass="5164">MRQREEKEKRRTFRNNLICVFIGWFLASLPRIIDWLVAMLNV</sequence>
<proteinExistence type="predicted"/>
<keyword evidence="1" id="KW-0472">Membrane</keyword>
<keyword evidence="1" id="KW-1133">Transmembrane helix</keyword>
<keyword evidence="1" id="KW-0812">Transmembrane</keyword>
<evidence type="ECO:0000256" key="1">
    <source>
        <dbReference type="SAM" id="Phobius"/>
    </source>
</evidence>
<evidence type="ECO:0000313" key="3">
    <source>
        <dbReference type="Proteomes" id="UP000070675"/>
    </source>
</evidence>